<comment type="caution">
    <text evidence="10">The sequence shown here is derived from an EMBL/GenBank/DDBJ whole genome shotgun (WGS) entry which is preliminary data.</text>
</comment>
<dbReference type="Pfam" id="PF04055">
    <property type="entry name" value="Radical_SAM"/>
    <property type="match status" value="1"/>
</dbReference>
<evidence type="ECO:0000259" key="8">
    <source>
        <dbReference type="PROSITE" id="PS51332"/>
    </source>
</evidence>
<dbReference type="InterPro" id="IPR051198">
    <property type="entry name" value="BchE-like"/>
</dbReference>
<sequence>MLDLLLTHGYFLFEDPKERQIMKPYAPLGILYLCSHLRSRGFDVDVFDTTFSSRGQLFNHLRTEKPSVLGVYANLMTRSNVVEILSVAREAGWTTVVGGPEPGAYSLEYLQAGAHFVVAGEGELTMEDLLLAIRCGEKDFSKIAGLSYLDIDGNLCQNQPRGQIQNLDLQPWPARGAIDIRRYVETWRTHHGTGSINFITARGCPFRCNWCSHQVFGQSHRRRDPIKVVDEVAWLLDEYQPDMVWVSDDVFTINHAWLRTYAAEMKQRRIRIPFECISRADRLSPEMMDLLAELGCFRMWIGSESGSQRILDAMDRGVKIEQVHKAVEMCRERGIQSGMFLMWGYEGEEMEDIEATIKHVSTSKPDIFFTTVSYPIKGTPYYNRIASRIVQISPWGKTSDRELEIKGRHSRAFYTHADRVLRDEVALARMLDNSQGADQTIDPRQAALLRQAIASERAALLATYAEVER</sequence>
<dbReference type="Gene3D" id="3.80.30.20">
    <property type="entry name" value="tm_1862 like domain"/>
    <property type="match status" value="1"/>
</dbReference>
<gene>
    <name evidence="10" type="ORF">HDF09_000211</name>
</gene>
<keyword evidence="11" id="KW-1185">Reference proteome</keyword>
<name>A0A7W8IFT3_9BACT</name>
<evidence type="ECO:0000256" key="2">
    <source>
        <dbReference type="ARBA" id="ARBA00022603"/>
    </source>
</evidence>
<dbReference type="InterPro" id="IPR006158">
    <property type="entry name" value="Cobalamin-bd"/>
</dbReference>
<proteinExistence type="predicted"/>
<dbReference type="GO" id="GO:0051539">
    <property type="term" value="F:4 iron, 4 sulfur cluster binding"/>
    <property type="evidence" value="ECO:0007669"/>
    <property type="project" value="UniProtKB-KW"/>
</dbReference>
<dbReference type="Pfam" id="PF02310">
    <property type="entry name" value="B12-binding"/>
    <property type="match status" value="1"/>
</dbReference>
<dbReference type="GO" id="GO:0031419">
    <property type="term" value="F:cobalamin binding"/>
    <property type="evidence" value="ECO:0007669"/>
    <property type="project" value="InterPro"/>
</dbReference>
<evidence type="ECO:0000313" key="11">
    <source>
        <dbReference type="Proteomes" id="UP000568106"/>
    </source>
</evidence>
<dbReference type="PROSITE" id="PS51332">
    <property type="entry name" value="B12_BINDING"/>
    <property type="match status" value="1"/>
</dbReference>
<evidence type="ECO:0000256" key="6">
    <source>
        <dbReference type="ARBA" id="ARBA00023004"/>
    </source>
</evidence>
<dbReference type="InterPro" id="IPR006638">
    <property type="entry name" value="Elp3/MiaA/NifB-like_rSAM"/>
</dbReference>
<dbReference type="SFLD" id="SFLDS00029">
    <property type="entry name" value="Radical_SAM"/>
    <property type="match status" value="1"/>
</dbReference>
<dbReference type="SMART" id="SM00729">
    <property type="entry name" value="Elp3"/>
    <property type="match status" value="1"/>
</dbReference>
<dbReference type="Gene3D" id="3.40.50.280">
    <property type="entry name" value="Cobalamin-binding domain"/>
    <property type="match status" value="1"/>
</dbReference>
<evidence type="ECO:0000256" key="3">
    <source>
        <dbReference type="ARBA" id="ARBA00022679"/>
    </source>
</evidence>
<dbReference type="Proteomes" id="UP000568106">
    <property type="component" value="Unassembled WGS sequence"/>
</dbReference>
<evidence type="ECO:0000256" key="1">
    <source>
        <dbReference type="ARBA" id="ARBA00001966"/>
    </source>
</evidence>
<accession>A0A7W8IFT3</accession>
<keyword evidence="4" id="KW-0949">S-adenosyl-L-methionine</keyword>
<dbReference type="GO" id="GO:0046872">
    <property type="term" value="F:metal ion binding"/>
    <property type="evidence" value="ECO:0007669"/>
    <property type="project" value="UniProtKB-KW"/>
</dbReference>
<protein>
    <submittedName>
        <fullName evidence="10">Radical SAM superfamily enzyme YgiQ (UPF0313 family)</fullName>
    </submittedName>
</protein>
<feature type="domain" description="Radical SAM core" evidence="9">
    <location>
        <begin position="190"/>
        <end position="408"/>
    </location>
</feature>
<dbReference type="PANTHER" id="PTHR43409:SF7">
    <property type="entry name" value="BLL1977 PROTEIN"/>
    <property type="match status" value="1"/>
</dbReference>
<evidence type="ECO:0000256" key="5">
    <source>
        <dbReference type="ARBA" id="ARBA00022723"/>
    </source>
</evidence>
<keyword evidence="3" id="KW-0808">Transferase</keyword>
<dbReference type="InterPro" id="IPR034466">
    <property type="entry name" value="Methyltransferase_Class_B"/>
</dbReference>
<dbReference type="GO" id="GO:0005829">
    <property type="term" value="C:cytosol"/>
    <property type="evidence" value="ECO:0007669"/>
    <property type="project" value="TreeGrafter"/>
</dbReference>
<keyword evidence="6" id="KW-0408">Iron</keyword>
<dbReference type="GO" id="GO:0003824">
    <property type="term" value="F:catalytic activity"/>
    <property type="evidence" value="ECO:0007669"/>
    <property type="project" value="InterPro"/>
</dbReference>
<evidence type="ECO:0000259" key="9">
    <source>
        <dbReference type="PROSITE" id="PS51918"/>
    </source>
</evidence>
<dbReference type="InterPro" id="IPR023404">
    <property type="entry name" value="rSAM_horseshoe"/>
</dbReference>
<dbReference type="SFLD" id="SFLDG01123">
    <property type="entry name" value="methyltransferase_(Class_B)"/>
    <property type="match status" value="1"/>
</dbReference>
<dbReference type="InterPro" id="IPR058240">
    <property type="entry name" value="rSAM_sf"/>
</dbReference>
<dbReference type="PROSITE" id="PS51918">
    <property type="entry name" value="RADICAL_SAM"/>
    <property type="match status" value="1"/>
</dbReference>
<dbReference type="PANTHER" id="PTHR43409">
    <property type="entry name" value="ANAEROBIC MAGNESIUM-PROTOPORPHYRIN IX MONOMETHYL ESTER CYCLASE-RELATED"/>
    <property type="match status" value="1"/>
</dbReference>
<keyword evidence="7" id="KW-0411">Iron-sulfur</keyword>
<evidence type="ECO:0000313" key="10">
    <source>
        <dbReference type="EMBL" id="MBB5315561.1"/>
    </source>
</evidence>
<dbReference type="SFLD" id="SFLDG01082">
    <property type="entry name" value="B12-binding_domain_containing"/>
    <property type="match status" value="1"/>
</dbReference>
<dbReference type="CDD" id="cd01335">
    <property type="entry name" value="Radical_SAM"/>
    <property type="match status" value="1"/>
</dbReference>
<feature type="domain" description="B12-binding" evidence="8">
    <location>
        <begin position="8"/>
        <end position="140"/>
    </location>
</feature>
<dbReference type="SUPFAM" id="SSF102114">
    <property type="entry name" value="Radical SAM enzymes"/>
    <property type="match status" value="1"/>
</dbReference>
<keyword evidence="5" id="KW-0479">Metal-binding</keyword>
<comment type="cofactor">
    <cofactor evidence="1">
        <name>[4Fe-4S] cluster</name>
        <dbReference type="ChEBI" id="CHEBI:49883"/>
    </cofactor>
</comment>
<dbReference type="AlphaFoldDB" id="A0A7W8IFT3"/>
<evidence type="ECO:0000256" key="7">
    <source>
        <dbReference type="ARBA" id="ARBA00023014"/>
    </source>
</evidence>
<organism evidence="10 11">
    <name type="scientific">Tunturiibacter empetritectus</name>
    <dbReference type="NCBI Taxonomy" id="3069691"/>
    <lineage>
        <taxon>Bacteria</taxon>
        <taxon>Pseudomonadati</taxon>
        <taxon>Acidobacteriota</taxon>
        <taxon>Terriglobia</taxon>
        <taxon>Terriglobales</taxon>
        <taxon>Acidobacteriaceae</taxon>
        <taxon>Tunturiibacter</taxon>
    </lineage>
</organism>
<evidence type="ECO:0000256" key="4">
    <source>
        <dbReference type="ARBA" id="ARBA00022691"/>
    </source>
</evidence>
<keyword evidence="2" id="KW-0489">Methyltransferase</keyword>
<reference evidence="10" key="1">
    <citation type="submission" date="2020-08" db="EMBL/GenBank/DDBJ databases">
        <title>Genomic Encyclopedia of Type Strains, Phase IV (KMG-V): Genome sequencing to study the core and pangenomes of soil and plant-associated prokaryotes.</title>
        <authorList>
            <person name="Whitman W."/>
        </authorList>
    </citation>
    <scope>NUCLEOTIDE SEQUENCE [LARGE SCALE GENOMIC DNA]</scope>
    <source>
        <strain evidence="10">M8UP27</strain>
    </source>
</reference>
<dbReference type="InterPro" id="IPR007197">
    <property type="entry name" value="rSAM"/>
</dbReference>
<dbReference type="EMBL" id="JACHDY010000001">
    <property type="protein sequence ID" value="MBB5315561.1"/>
    <property type="molecule type" value="Genomic_DNA"/>
</dbReference>